<accession>A0ABN2NMP6</accession>
<dbReference type="InterPro" id="IPR001919">
    <property type="entry name" value="CBD2"/>
</dbReference>
<feature type="domain" description="CBM2" evidence="8">
    <location>
        <begin position="458"/>
        <end position="565"/>
    </location>
</feature>
<dbReference type="Proteomes" id="UP001501094">
    <property type="component" value="Unassembled WGS sequence"/>
</dbReference>
<dbReference type="Pfam" id="PF02055">
    <property type="entry name" value="Glyco_hydro_30"/>
    <property type="match status" value="1"/>
</dbReference>
<dbReference type="Gene3D" id="2.60.40.1180">
    <property type="entry name" value="Golgi alpha-mannosidase II"/>
    <property type="match status" value="1"/>
</dbReference>
<dbReference type="PANTHER" id="PTHR11069">
    <property type="entry name" value="GLUCOSYLCERAMIDASE"/>
    <property type="match status" value="1"/>
</dbReference>
<keyword evidence="3 5" id="KW-0378">Hydrolase</keyword>
<feature type="chain" id="PRO_5047199645" description="CBM2 domain-containing protein" evidence="7">
    <location>
        <begin position="18"/>
        <end position="565"/>
    </location>
</feature>
<protein>
    <recommendedName>
        <fullName evidence="8">CBM2 domain-containing protein</fullName>
    </recommendedName>
</protein>
<feature type="signal peptide" evidence="7">
    <location>
        <begin position="1"/>
        <end position="17"/>
    </location>
</feature>
<dbReference type="InterPro" id="IPR017853">
    <property type="entry name" value="GH"/>
</dbReference>
<dbReference type="SUPFAM" id="SSF51011">
    <property type="entry name" value="Glycosyl hydrolase domain"/>
    <property type="match status" value="1"/>
</dbReference>
<evidence type="ECO:0000259" key="8">
    <source>
        <dbReference type="PROSITE" id="PS51173"/>
    </source>
</evidence>
<evidence type="ECO:0000313" key="9">
    <source>
        <dbReference type="EMBL" id="GAA1871951.1"/>
    </source>
</evidence>
<dbReference type="InterPro" id="IPR001139">
    <property type="entry name" value="Glyco_hydro_30"/>
</dbReference>
<organism evidence="9 10">
    <name type="scientific">Myceligenerans crystallogenes</name>
    <dbReference type="NCBI Taxonomy" id="316335"/>
    <lineage>
        <taxon>Bacteria</taxon>
        <taxon>Bacillati</taxon>
        <taxon>Actinomycetota</taxon>
        <taxon>Actinomycetes</taxon>
        <taxon>Micrococcales</taxon>
        <taxon>Promicromonosporaceae</taxon>
        <taxon>Myceligenerans</taxon>
    </lineage>
</organism>
<feature type="compositionally biased region" description="Low complexity" evidence="6">
    <location>
        <begin position="439"/>
        <end position="464"/>
    </location>
</feature>
<proteinExistence type="inferred from homology"/>
<dbReference type="InterPro" id="IPR008965">
    <property type="entry name" value="CBM2/CBM3_carb-bd_dom_sf"/>
</dbReference>
<keyword evidence="2 7" id="KW-0732">Signal</keyword>
<dbReference type="InterPro" id="IPR013780">
    <property type="entry name" value="Glyco_hydro_b"/>
</dbReference>
<sequence length="565" mass="58903">MLATVAGVLTAPPLAAATPDITVGTTTHQTVDGFGAATPIFSGSSAQWTTAEAQTLTGTGPGQLGLSIVRTVVSPEQSEWSWPVASLKAAEAAGSDVKILASPWTAPASFKTNNNRVGGGKLRTDYYDDYAAHLNSYVQYMKAQGVTIDVTSIQNEPDWHPDYDSMDWSGTELATFARNNGAAVKDTKLLTAESLRFNRAYTDPTLQDATARNNIGYVGGHLYDAENSGNLSPYPLATQYGKNQWMTEWNLHEADGNGAAIWGDPANAAVWNETLDRIMLSVHKSMDAGWSAYIWWYGRRFYSFVGDGESQYGTVKGAVLKRGHAFAQYSRYVRPGDQRVGLSKGSRASGLDVTAYRGRGKVTLVILNRSGNAVDDAVVQVPQGVSAAQYVVTSQNQAAASQPVSVSGGQATVDVPARSISTLVLTEGSGPTPSPTTPGPTTSATPSPSVTPTPTASSSPTTGACRVTSSVNAWNNGLVNSLTITNTGKAALSGWSLRFALGSGQTITSGWGATFSPTTGTVTATNVAYNASLPPGGSTTIGYQATHTGNGAAPTAFALNGAACS</sequence>
<evidence type="ECO:0000256" key="4">
    <source>
        <dbReference type="ARBA" id="ARBA00023295"/>
    </source>
</evidence>
<dbReference type="Pfam" id="PF00553">
    <property type="entry name" value="CBM_2"/>
    <property type="match status" value="1"/>
</dbReference>
<dbReference type="PROSITE" id="PS51173">
    <property type="entry name" value="CBM2"/>
    <property type="match status" value="1"/>
</dbReference>
<dbReference type="SUPFAM" id="SSF49384">
    <property type="entry name" value="Carbohydrate-binding domain"/>
    <property type="match status" value="1"/>
</dbReference>
<comment type="caution">
    <text evidence="9">The sequence shown here is derived from an EMBL/GenBank/DDBJ whole genome shotgun (WGS) entry which is preliminary data.</text>
</comment>
<gene>
    <name evidence="9" type="ORF">GCM10009751_34160</name>
</gene>
<evidence type="ECO:0000256" key="1">
    <source>
        <dbReference type="ARBA" id="ARBA00005382"/>
    </source>
</evidence>
<dbReference type="Gene3D" id="2.60.40.290">
    <property type="match status" value="1"/>
</dbReference>
<dbReference type="Gene3D" id="3.20.20.80">
    <property type="entry name" value="Glycosidases"/>
    <property type="match status" value="1"/>
</dbReference>
<evidence type="ECO:0000256" key="3">
    <source>
        <dbReference type="ARBA" id="ARBA00022801"/>
    </source>
</evidence>
<dbReference type="SUPFAM" id="SSF51445">
    <property type="entry name" value="(Trans)glycosidases"/>
    <property type="match status" value="1"/>
</dbReference>
<dbReference type="InterPro" id="IPR033453">
    <property type="entry name" value="Glyco_hydro_30_TIM-barrel"/>
</dbReference>
<keyword evidence="4 5" id="KW-0326">Glycosidase</keyword>
<dbReference type="InterPro" id="IPR012291">
    <property type="entry name" value="CBM2_carb-bd_dom_sf"/>
</dbReference>
<comment type="similarity">
    <text evidence="1 5">Belongs to the glycosyl hydrolase 30 family.</text>
</comment>
<reference evidence="9 10" key="1">
    <citation type="journal article" date="2019" name="Int. J. Syst. Evol. Microbiol.">
        <title>The Global Catalogue of Microorganisms (GCM) 10K type strain sequencing project: providing services to taxonomists for standard genome sequencing and annotation.</title>
        <authorList>
            <consortium name="The Broad Institute Genomics Platform"/>
            <consortium name="The Broad Institute Genome Sequencing Center for Infectious Disease"/>
            <person name="Wu L."/>
            <person name="Ma J."/>
        </authorList>
    </citation>
    <scope>NUCLEOTIDE SEQUENCE [LARGE SCALE GENOMIC DNA]</scope>
    <source>
        <strain evidence="9 10">JCM 14326</strain>
    </source>
</reference>
<feature type="region of interest" description="Disordered" evidence="6">
    <location>
        <begin position="425"/>
        <end position="464"/>
    </location>
</feature>
<evidence type="ECO:0000256" key="7">
    <source>
        <dbReference type="SAM" id="SignalP"/>
    </source>
</evidence>
<name>A0ABN2NMP6_9MICO</name>
<evidence type="ECO:0000313" key="10">
    <source>
        <dbReference type="Proteomes" id="UP001501094"/>
    </source>
</evidence>
<dbReference type="EMBL" id="BAAANL010000007">
    <property type="protein sequence ID" value="GAA1871951.1"/>
    <property type="molecule type" value="Genomic_DNA"/>
</dbReference>
<dbReference type="SMART" id="SM00637">
    <property type="entry name" value="CBD_II"/>
    <property type="match status" value="1"/>
</dbReference>
<evidence type="ECO:0000256" key="6">
    <source>
        <dbReference type="SAM" id="MobiDB-lite"/>
    </source>
</evidence>
<dbReference type="PANTHER" id="PTHR11069:SF38">
    <property type="entry name" value="GLUCURONOXYLANASE XYNC"/>
    <property type="match status" value="1"/>
</dbReference>
<keyword evidence="10" id="KW-1185">Reference proteome</keyword>
<evidence type="ECO:0000256" key="2">
    <source>
        <dbReference type="ARBA" id="ARBA00022729"/>
    </source>
</evidence>
<evidence type="ECO:0000256" key="5">
    <source>
        <dbReference type="RuleBase" id="RU361188"/>
    </source>
</evidence>